<dbReference type="InterPro" id="IPR016169">
    <property type="entry name" value="FAD-bd_PCMH_sub2"/>
</dbReference>
<evidence type="ECO:0000256" key="1">
    <source>
        <dbReference type="ARBA" id="ARBA00005466"/>
    </source>
</evidence>
<name>A0AAN6RJN2_9PLEO</name>
<dbReference type="Gene3D" id="3.30.465.10">
    <property type="match status" value="1"/>
</dbReference>
<dbReference type="PANTHER" id="PTHR42973">
    <property type="entry name" value="BINDING OXIDOREDUCTASE, PUTATIVE (AFU_ORTHOLOGUE AFUA_1G17690)-RELATED"/>
    <property type="match status" value="1"/>
</dbReference>
<keyword evidence="8" id="KW-1185">Reference proteome</keyword>
<dbReference type="Gene3D" id="3.30.43.10">
    <property type="entry name" value="Uridine Diphospho-n-acetylenolpyruvylglucosamine Reductase, domain 2"/>
    <property type="match status" value="1"/>
</dbReference>
<feature type="signal peptide" evidence="5">
    <location>
        <begin position="1"/>
        <end position="19"/>
    </location>
</feature>
<evidence type="ECO:0000313" key="7">
    <source>
        <dbReference type="EMBL" id="KAK3215765.1"/>
    </source>
</evidence>
<keyword evidence="5" id="KW-0732">Signal</keyword>
<evidence type="ECO:0000256" key="4">
    <source>
        <dbReference type="ARBA" id="ARBA00023002"/>
    </source>
</evidence>
<dbReference type="InterPro" id="IPR050416">
    <property type="entry name" value="FAD-linked_Oxidoreductase"/>
</dbReference>
<proteinExistence type="inferred from homology"/>
<feature type="domain" description="FAD-binding PCMH-type" evidence="6">
    <location>
        <begin position="92"/>
        <end position="262"/>
    </location>
</feature>
<sequence>MRFLSGVSLGVIVTGRVLAQSTFEPADFNATEGLLANGINPAIILSLESKLENSVLARTTPCAIACETLQKVFGIAKLFTSDVLLYWSAQQDAITPVCTFKPTTALEVSTLVLLSRIAQCPFAVKGGGHAAFKGASNIDGGITISLERFNKIQALPNGVANVGAGSRWYDVYKNLEKSDLAVVGGRASSVGVSGLTLGGGISHHTNVRGFACDNVAEYELVTASGVILYVTKKSYPDLYWALRGGGPNFGIVTNFKLETFSQGPMWGGSRDHTEKDIPSLRKAFVNMINNAPKDPKAAHWMVHASAQQAPGLRIVSSELEYPTQFSPSAPPAIFKDYLAIPATQEDTGNRTLAEITVMLNNSMPAGKRQTFWSAAFKNDLGIVNYIGDHFYSSVAWKYPVASIAYQSISKPALAAMARNGGNALGLNAADGPFFHILLAITWQDASQDSAIYKDAKAFIDNVTAEARKRNLASSYIYMNYASPYQKVVEGYGSANVAKLKAIAKKYDPTEVFQELQPGGFKLNGAPFGSRP</sequence>
<dbReference type="EMBL" id="WVTA01000002">
    <property type="protein sequence ID" value="KAK3215765.1"/>
    <property type="molecule type" value="Genomic_DNA"/>
</dbReference>
<dbReference type="Pfam" id="PF08031">
    <property type="entry name" value="BBE"/>
    <property type="match status" value="1"/>
</dbReference>
<evidence type="ECO:0000313" key="8">
    <source>
        <dbReference type="Proteomes" id="UP001280581"/>
    </source>
</evidence>
<dbReference type="AlphaFoldDB" id="A0AAN6RJN2"/>
<dbReference type="Pfam" id="PF01565">
    <property type="entry name" value="FAD_binding_4"/>
    <property type="match status" value="1"/>
</dbReference>
<dbReference type="InterPro" id="IPR036318">
    <property type="entry name" value="FAD-bd_PCMH-like_sf"/>
</dbReference>
<comment type="caution">
    <text evidence="7">The sequence shown here is derived from an EMBL/GenBank/DDBJ whole genome shotgun (WGS) entry which is preliminary data.</text>
</comment>
<comment type="similarity">
    <text evidence="1">Belongs to the oxygen-dependent FAD-linked oxidoreductase family.</text>
</comment>
<evidence type="ECO:0000256" key="3">
    <source>
        <dbReference type="ARBA" id="ARBA00022827"/>
    </source>
</evidence>
<dbReference type="PROSITE" id="PS51387">
    <property type="entry name" value="FAD_PCMH"/>
    <property type="match status" value="1"/>
</dbReference>
<evidence type="ECO:0000259" key="6">
    <source>
        <dbReference type="PROSITE" id="PS51387"/>
    </source>
</evidence>
<dbReference type="PANTHER" id="PTHR42973:SF34">
    <property type="entry name" value="FAD BINDING DOMAIN PROTEIN (AFU_ORTHOLOGUE AFUA_3G02770)"/>
    <property type="match status" value="1"/>
</dbReference>
<reference evidence="7 8" key="1">
    <citation type="submission" date="2021-02" db="EMBL/GenBank/DDBJ databases">
        <title>Genome assembly of Pseudopithomyces chartarum.</title>
        <authorList>
            <person name="Jauregui R."/>
            <person name="Singh J."/>
            <person name="Voisey C."/>
        </authorList>
    </citation>
    <scope>NUCLEOTIDE SEQUENCE [LARGE SCALE GENOMIC DNA]</scope>
    <source>
        <strain evidence="7 8">AGR01</strain>
    </source>
</reference>
<keyword evidence="4" id="KW-0560">Oxidoreductase</keyword>
<dbReference type="Proteomes" id="UP001280581">
    <property type="component" value="Unassembled WGS sequence"/>
</dbReference>
<dbReference type="InterPro" id="IPR016167">
    <property type="entry name" value="FAD-bd_PCMH_sub1"/>
</dbReference>
<dbReference type="SUPFAM" id="SSF56176">
    <property type="entry name" value="FAD-binding/transporter-associated domain-like"/>
    <property type="match status" value="1"/>
</dbReference>
<gene>
    <name evidence="7" type="ORF">GRF29_8g1027260</name>
</gene>
<keyword evidence="3" id="KW-0274">FAD</keyword>
<organism evidence="7 8">
    <name type="scientific">Pseudopithomyces chartarum</name>
    <dbReference type="NCBI Taxonomy" id="1892770"/>
    <lineage>
        <taxon>Eukaryota</taxon>
        <taxon>Fungi</taxon>
        <taxon>Dikarya</taxon>
        <taxon>Ascomycota</taxon>
        <taxon>Pezizomycotina</taxon>
        <taxon>Dothideomycetes</taxon>
        <taxon>Pleosporomycetidae</taxon>
        <taxon>Pleosporales</taxon>
        <taxon>Massarineae</taxon>
        <taxon>Didymosphaeriaceae</taxon>
        <taxon>Pseudopithomyces</taxon>
    </lineage>
</organism>
<dbReference type="InterPro" id="IPR016166">
    <property type="entry name" value="FAD-bd_PCMH"/>
</dbReference>
<dbReference type="GO" id="GO:0016491">
    <property type="term" value="F:oxidoreductase activity"/>
    <property type="evidence" value="ECO:0007669"/>
    <property type="project" value="UniProtKB-KW"/>
</dbReference>
<dbReference type="InterPro" id="IPR006094">
    <property type="entry name" value="Oxid_FAD_bind_N"/>
</dbReference>
<dbReference type="Gene3D" id="3.40.462.20">
    <property type="match status" value="1"/>
</dbReference>
<evidence type="ECO:0000256" key="5">
    <source>
        <dbReference type="SAM" id="SignalP"/>
    </source>
</evidence>
<keyword evidence="2" id="KW-0285">Flavoprotein</keyword>
<feature type="chain" id="PRO_5042824541" description="FAD-binding PCMH-type domain-containing protein" evidence="5">
    <location>
        <begin position="20"/>
        <end position="531"/>
    </location>
</feature>
<accession>A0AAN6RJN2</accession>
<evidence type="ECO:0000256" key="2">
    <source>
        <dbReference type="ARBA" id="ARBA00022630"/>
    </source>
</evidence>
<dbReference type="GO" id="GO:0071949">
    <property type="term" value="F:FAD binding"/>
    <property type="evidence" value="ECO:0007669"/>
    <property type="project" value="InterPro"/>
</dbReference>
<dbReference type="InterPro" id="IPR012951">
    <property type="entry name" value="BBE"/>
</dbReference>
<protein>
    <recommendedName>
        <fullName evidence="6">FAD-binding PCMH-type domain-containing protein</fullName>
    </recommendedName>
</protein>